<evidence type="ECO:0000313" key="2">
    <source>
        <dbReference type="EMBL" id="PTX56096.1"/>
    </source>
</evidence>
<protein>
    <submittedName>
        <fullName evidence="2">Uncharacterized protein</fullName>
    </submittedName>
</protein>
<name>A0A2T6BJ69_9RHOB</name>
<proteinExistence type="predicted"/>
<feature type="region of interest" description="Disordered" evidence="1">
    <location>
        <begin position="176"/>
        <end position="198"/>
    </location>
</feature>
<dbReference type="Proteomes" id="UP000243978">
    <property type="component" value="Unassembled WGS sequence"/>
</dbReference>
<organism evidence="2 3">
    <name type="scientific">Litoreibacter ponti</name>
    <dbReference type="NCBI Taxonomy" id="1510457"/>
    <lineage>
        <taxon>Bacteria</taxon>
        <taxon>Pseudomonadati</taxon>
        <taxon>Pseudomonadota</taxon>
        <taxon>Alphaproteobacteria</taxon>
        <taxon>Rhodobacterales</taxon>
        <taxon>Roseobacteraceae</taxon>
        <taxon>Litoreibacter</taxon>
    </lineage>
</organism>
<evidence type="ECO:0000313" key="3">
    <source>
        <dbReference type="Proteomes" id="UP000243978"/>
    </source>
</evidence>
<keyword evidence="3" id="KW-1185">Reference proteome</keyword>
<reference evidence="2 3" key="1">
    <citation type="submission" date="2018-04" db="EMBL/GenBank/DDBJ databases">
        <title>Genomic Encyclopedia of Archaeal and Bacterial Type Strains, Phase II (KMG-II): from individual species to whole genera.</title>
        <authorList>
            <person name="Goeker M."/>
        </authorList>
    </citation>
    <scope>NUCLEOTIDE SEQUENCE [LARGE SCALE GENOMIC DNA]</scope>
    <source>
        <strain evidence="2 3">DSM 100977</strain>
    </source>
</reference>
<sequence>MACLDDLPEKTRTSLLTLFRARNFCFATHEQGRTPTFYFATGGPTRLQYGFPNGRLRTMHGRGPLIEICATMKHHWFFSSKKKRDDARLAAKACKDRAELARLMDKMRKVPKKGYHHYEFLKGASWTSPVGVGHRSGGKVDLTRITSDAKIEAILNDMLEYDCWIQVGKTKLQLTEGAPRPTREANPRSVRTYLDDIG</sequence>
<accession>A0A2T6BJ69</accession>
<dbReference type="EMBL" id="QBKS01000001">
    <property type="protein sequence ID" value="PTX56096.1"/>
    <property type="molecule type" value="Genomic_DNA"/>
</dbReference>
<gene>
    <name evidence="2" type="ORF">C8N43_0747</name>
</gene>
<comment type="caution">
    <text evidence="2">The sequence shown here is derived from an EMBL/GenBank/DDBJ whole genome shotgun (WGS) entry which is preliminary data.</text>
</comment>
<evidence type="ECO:0000256" key="1">
    <source>
        <dbReference type="SAM" id="MobiDB-lite"/>
    </source>
</evidence>
<dbReference type="AlphaFoldDB" id="A0A2T6BJ69"/>